<dbReference type="AlphaFoldDB" id="A0A085VJR4"/>
<reference evidence="3 4" key="1">
    <citation type="submission" date="2014-07" db="EMBL/GenBank/DDBJ databases">
        <title>Draft Genome Sequences of Environmental Pseudomonas syringae strains.</title>
        <authorList>
            <person name="Baltrus D.A."/>
            <person name="Berge O."/>
            <person name="Morris C."/>
        </authorList>
    </citation>
    <scope>NUCLEOTIDE SEQUENCE [LARGE SCALE GENOMIC DNA]</scope>
    <source>
        <strain evidence="3 4">GAW0119</strain>
    </source>
</reference>
<dbReference type="PATRIC" id="fig|317.175.peg.2388"/>
<evidence type="ECO:0000313" key="3">
    <source>
        <dbReference type="EMBL" id="KFE55677.1"/>
    </source>
</evidence>
<dbReference type="Gene3D" id="2.160.20.20">
    <property type="match status" value="1"/>
</dbReference>
<dbReference type="InterPro" id="IPR006315">
    <property type="entry name" value="OM_autotransptr_brl_dom"/>
</dbReference>
<dbReference type="EMBL" id="JPQU01000033">
    <property type="protein sequence ID" value="KFE55677.1"/>
    <property type="molecule type" value="Genomic_DNA"/>
</dbReference>
<evidence type="ECO:0000313" key="4">
    <source>
        <dbReference type="Proteomes" id="UP000028631"/>
    </source>
</evidence>
<name>A0A085VJR4_PSESX</name>
<proteinExistence type="predicted"/>
<dbReference type="InterPro" id="IPR003991">
    <property type="entry name" value="Pertactin_virulence_factor"/>
</dbReference>
<dbReference type="InterPro" id="IPR005546">
    <property type="entry name" value="Autotransporte_beta"/>
</dbReference>
<dbReference type="NCBIfam" id="TIGR01414">
    <property type="entry name" value="autotrans_barl"/>
    <property type="match status" value="1"/>
</dbReference>
<dbReference type="PANTHER" id="PTHR35037:SF7">
    <property type="entry name" value="AUTOTRANSPORTER"/>
    <property type="match status" value="1"/>
</dbReference>
<dbReference type="InterPro" id="IPR011050">
    <property type="entry name" value="Pectin_lyase_fold/virulence"/>
</dbReference>
<dbReference type="SUPFAM" id="SSF51126">
    <property type="entry name" value="Pectin lyase-like"/>
    <property type="match status" value="1"/>
</dbReference>
<dbReference type="GO" id="GO:0019867">
    <property type="term" value="C:outer membrane"/>
    <property type="evidence" value="ECO:0007669"/>
    <property type="project" value="InterPro"/>
</dbReference>
<keyword evidence="1" id="KW-0732">Signal</keyword>
<protein>
    <recommendedName>
        <fullName evidence="2">Autotransporter domain-containing protein</fullName>
    </recommendedName>
</protein>
<accession>A0A085VJR4</accession>
<dbReference type="SMART" id="SM00869">
    <property type="entry name" value="Autotransporter"/>
    <property type="match status" value="1"/>
</dbReference>
<dbReference type="InterPro" id="IPR012332">
    <property type="entry name" value="Autotransporter_pectin_lyase_C"/>
</dbReference>
<dbReference type="InterPro" id="IPR004899">
    <property type="entry name" value="Pertactin_central"/>
</dbReference>
<dbReference type="InterPro" id="IPR051551">
    <property type="entry name" value="Autotransporter_adhesion"/>
</dbReference>
<dbReference type="Pfam" id="PF03797">
    <property type="entry name" value="Autotransporter"/>
    <property type="match status" value="1"/>
</dbReference>
<dbReference type="PANTHER" id="PTHR35037">
    <property type="entry name" value="C-TERMINAL REGION OF AIDA-LIKE PROTEIN"/>
    <property type="match status" value="1"/>
</dbReference>
<organism evidence="3 4">
    <name type="scientific">Pseudomonas syringae</name>
    <dbReference type="NCBI Taxonomy" id="317"/>
    <lineage>
        <taxon>Bacteria</taxon>
        <taxon>Pseudomonadati</taxon>
        <taxon>Pseudomonadota</taxon>
        <taxon>Gammaproteobacteria</taxon>
        <taxon>Pseudomonadales</taxon>
        <taxon>Pseudomonadaceae</taxon>
        <taxon>Pseudomonas</taxon>
    </lineage>
</organism>
<gene>
    <name evidence="3" type="ORF">IV01_11485</name>
</gene>
<sequence length="715" mass="75504">MNDNQINALVVDGRELNIDGSVAQDDYVVRNKGVLNAQGATLGLVQVLSRGILNLDNSVVNDGVNVKNAFATINNTVINGSPGESVGLSVGLALKDHPNPSVVNLGNSSITAANIGVLTGTLAVISLSNSTVIAAGGNDPSFLGVGATVVGGELNVSQGSYIEGANQAIRMFETTPTAYKEANKLVIDSSIVRGLNGSAIFVETTARVDTDIQIRNGANLMSSNNTLLEVDGSGLTNFTVDNSNLTGNLIADDTTNLDITLQNNAQLTGNMVNSKQLAINSGAQWTLVEDAQINSLSLDGGRLSFGDAGDGAFKTLNLNALSGNGTFDMRINLDEREGDLLKVNGTANGDHQLRVKNTGVEVVAPDMQPYLLVDTNGGDARFSLAGARADLGVYSYELEQQGDDWFIVGSGKIISPSTQSVLALFNAAPNIWNSELSTLRSRMGEVRGKEQAGGWIRAYGSRFNASTSEGVDYRNNQSGLSLGADAPLPVSVGQLSVGLMTGYSKNDLDIGRGTSGKVGSYYVGGYGTWLLDDGYYLDGVLKLNRFRNESKVAMSDGARAKGNYESTGIGGSLEFGRHIKFADGYFLEPFTQLSSVWVRGDSYTLDNGMRADNNRTQSVLGKVGASAGRSIALKDGGVLQPYLRVAAAHEFSRNNQVEVNKTRFDNQLSGSRGEVGAGVSVSLSERLQLHADFDYMKGKGVEQPWGANVGLKLAF</sequence>
<dbReference type="SUPFAM" id="SSF103515">
    <property type="entry name" value="Autotransporter"/>
    <property type="match status" value="1"/>
</dbReference>
<keyword evidence="4" id="KW-1185">Reference proteome</keyword>
<dbReference type="Gene3D" id="2.40.128.130">
    <property type="entry name" value="Autotransporter beta-domain"/>
    <property type="match status" value="1"/>
</dbReference>
<feature type="domain" description="Autotransporter" evidence="2">
    <location>
        <begin position="447"/>
        <end position="715"/>
    </location>
</feature>
<comment type="caution">
    <text evidence="3">The sequence shown here is derived from an EMBL/GenBank/DDBJ whole genome shotgun (WGS) entry which is preliminary data.</text>
</comment>
<dbReference type="Pfam" id="PF03212">
    <property type="entry name" value="Pertactin"/>
    <property type="match status" value="1"/>
</dbReference>
<dbReference type="PROSITE" id="PS51208">
    <property type="entry name" value="AUTOTRANSPORTER"/>
    <property type="match status" value="1"/>
</dbReference>
<dbReference type="InterPro" id="IPR036709">
    <property type="entry name" value="Autotransporte_beta_dom_sf"/>
</dbReference>
<evidence type="ECO:0000259" key="2">
    <source>
        <dbReference type="PROSITE" id="PS51208"/>
    </source>
</evidence>
<dbReference type="CDD" id="cd01343">
    <property type="entry name" value="PL1_Passenger_AT"/>
    <property type="match status" value="1"/>
</dbReference>
<dbReference type="PRINTS" id="PR01484">
    <property type="entry name" value="PRTACTNFAMLY"/>
</dbReference>
<evidence type="ECO:0000256" key="1">
    <source>
        <dbReference type="ARBA" id="ARBA00022729"/>
    </source>
</evidence>
<dbReference type="Proteomes" id="UP000028631">
    <property type="component" value="Unassembled WGS sequence"/>
</dbReference>